<dbReference type="RefSeq" id="XP_016843961.1">
    <property type="nucleotide sequence ID" value="XM_016988472.3"/>
</dbReference>
<dbReference type="Proteomes" id="UP000002358">
    <property type="component" value="Unassembled WGS sequence"/>
</dbReference>
<keyword evidence="3" id="KW-1185">Reference proteome</keyword>
<protein>
    <submittedName>
        <fullName evidence="2">Uncharacterized protein</fullName>
    </submittedName>
</protein>
<dbReference type="InParanoid" id="A0A7M7IV11"/>
<accession>A0A7M7IV11</accession>
<reference evidence="2" key="1">
    <citation type="submission" date="2021-01" db="UniProtKB">
        <authorList>
            <consortium name="EnsemblMetazoa"/>
        </authorList>
    </citation>
    <scope>IDENTIFICATION</scope>
</reference>
<proteinExistence type="predicted"/>
<sequence>MTITSSQESEKSAEKKERRKLSLSLKKTDLPPPSPRQQTSPQPLYHADQPMRLQHQADQPMPLEHQADQPMPLQHQQELQMSLQQRARPRILHDEMLNDPLIVFDKKANMRNKSE</sequence>
<name>A0A7M7IV11_NASVI</name>
<evidence type="ECO:0000313" key="2">
    <source>
        <dbReference type="EnsemblMetazoa" id="XP_016843961"/>
    </source>
</evidence>
<dbReference type="GeneID" id="107981805"/>
<evidence type="ECO:0000313" key="3">
    <source>
        <dbReference type="Proteomes" id="UP000002358"/>
    </source>
</evidence>
<organism evidence="2 3">
    <name type="scientific">Nasonia vitripennis</name>
    <name type="common">Parasitic wasp</name>
    <dbReference type="NCBI Taxonomy" id="7425"/>
    <lineage>
        <taxon>Eukaryota</taxon>
        <taxon>Metazoa</taxon>
        <taxon>Ecdysozoa</taxon>
        <taxon>Arthropoda</taxon>
        <taxon>Hexapoda</taxon>
        <taxon>Insecta</taxon>
        <taxon>Pterygota</taxon>
        <taxon>Neoptera</taxon>
        <taxon>Endopterygota</taxon>
        <taxon>Hymenoptera</taxon>
        <taxon>Apocrita</taxon>
        <taxon>Proctotrupomorpha</taxon>
        <taxon>Chalcidoidea</taxon>
        <taxon>Pteromalidae</taxon>
        <taxon>Pteromalinae</taxon>
        <taxon>Nasonia</taxon>
    </lineage>
</organism>
<dbReference type="KEGG" id="nvi:107981805"/>
<evidence type="ECO:0000256" key="1">
    <source>
        <dbReference type="SAM" id="MobiDB-lite"/>
    </source>
</evidence>
<dbReference type="EnsemblMetazoa" id="XM_016988472">
    <property type="protein sequence ID" value="XP_016843961"/>
    <property type="gene ID" value="LOC107981805"/>
</dbReference>
<dbReference type="AlphaFoldDB" id="A0A7M7IV11"/>
<feature type="region of interest" description="Disordered" evidence="1">
    <location>
        <begin position="1"/>
        <end position="66"/>
    </location>
</feature>